<dbReference type="EMBL" id="CP000493">
    <property type="protein sequence ID" value="ABM81277.1"/>
    <property type="molecule type" value="Genomic_DNA"/>
</dbReference>
<proteinExistence type="inferred from homology"/>
<dbReference type="HOGENOM" id="CLU_865015_0_0_2"/>
<accession>A2BMR6</accession>
<comment type="similarity">
    <text evidence="2">Belongs to the bacterial solute-binding protein SsuA/TauA family.</text>
</comment>
<evidence type="ECO:0000256" key="3">
    <source>
        <dbReference type="ARBA" id="ARBA00022729"/>
    </source>
</evidence>
<dbReference type="GeneID" id="4782672"/>
<dbReference type="Pfam" id="PF13379">
    <property type="entry name" value="NMT1_2"/>
    <property type="match status" value="1"/>
</dbReference>
<dbReference type="eggNOG" id="arCOG01803">
    <property type="taxonomic scope" value="Archaea"/>
</dbReference>
<dbReference type="EnsemblBacteria" id="ABM81277">
    <property type="protein sequence ID" value="ABM81277"/>
    <property type="gene ID" value="Hbut_1453"/>
</dbReference>
<dbReference type="PANTHER" id="PTHR30024:SF47">
    <property type="entry name" value="TAURINE-BINDING PERIPLASMIC PROTEIN"/>
    <property type="match status" value="1"/>
</dbReference>
<comment type="subcellular location">
    <subcellularLocation>
        <location evidence="1">Periplasm</location>
    </subcellularLocation>
</comment>
<dbReference type="KEGG" id="hbu:Hbut_1453"/>
<evidence type="ECO:0000256" key="1">
    <source>
        <dbReference type="ARBA" id="ARBA00004418"/>
    </source>
</evidence>
<evidence type="ECO:0000256" key="2">
    <source>
        <dbReference type="ARBA" id="ARBA00010742"/>
    </source>
</evidence>
<reference evidence="4 5" key="1">
    <citation type="journal article" date="2007" name="Archaea">
        <title>The genome of Hyperthermus butylicus: a sulfur-reducing, peptide fermenting, neutrophilic Crenarchaeote growing up to 108 degrees C.</title>
        <authorList>
            <person name="Brugger K."/>
            <person name="Chen L."/>
            <person name="Stark M."/>
            <person name="Zibat A."/>
            <person name="Redder P."/>
            <person name="Ruepp A."/>
            <person name="Awayez M."/>
            <person name="She Q."/>
            <person name="Garrett R.A."/>
            <person name="Klenk H.P."/>
        </authorList>
    </citation>
    <scope>NUCLEOTIDE SEQUENCE [LARGE SCALE GENOMIC DNA]</scope>
    <source>
        <strain evidence="5">DSM 5456 / JCM 9403 / PLM1-5</strain>
    </source>
</reference>
<keyword evidence="3" id="KW-0732">Signal</keyword>
<name>A2BMR6_HYPBU</name>
<dbReference type="AlphaFoldDB" id="A2BMR6"/>
<dbReference type="Proteomes" id="UP000002593">
    <property type="component" value="Chromosome"/>
</dbReference>
<evidence type="ECO:0000313" key="5">
    <source>
        <dbReference type="Proteomes" id="UP000002593"/>
    </source>
</evidence>
<dbReference type="OrthoDB" id="10037at2157"/>
<gene>
    <name evidence="4" type="ordered locus">Hbut_1453</name>
</gene>
<dbReference type="RefSeq" id="WP_011822595.1">
    <property type="nucleotide sequence ID" value="NC_008818.1"/>
</dbReference>
<protein>
    <submittedName>
        <fullName evidence="4">ABC transporter</fullName>
    </submittedName>
</protein>
<dbReference type="STRING" id="415426.Hbut_1453"/>
<dbReference type="SUPFAM" id="SSF53850">
    <property type="entry name" value="Periplasmic binding protein-like II"/>
    <property type="match status" value="1"/>
</dbReference>
<dbReference type="PANTHER" id="PTHR30024">
    <property type="entry name" value="ALIPHATIC SULFONATES-BINDING PROTEIN-RELATED"/>
    <property type="match status" value="1"/>
</dbReference>
<evidence type="ECO:0000313" key="4">
    <source>
        <dbReference type="EMBL" id="ABM81277.1"/>
    </source>
</evidence>
<sequence>MSRGAYIAVAVVVVAAALVAAVLVSWGGGGTQLSQPGQASTAAEQHCAAVETVRIGTLRGGVSTLDVIETLGLDEKHCLQIETLYFAKTLDLANALARGDIDVAVIPAEFVAKLREQGTDAVIIAVDFYQNQAIVVRPGVEAETIENLEGARLGVFKPTGTYAIFRAYMKAIYGIDVEEYFTLVDAPPPQLVQAFERGDVDAVVLWEPLVSKLVVEYGGRILVSYEQLWREWPGHVGDQGVMIVYAARGSWARENPELVEALQAARSEAAHAWNNNMSLAVDILAKGYGLSREAAEYCWQRLKMEESEALSKPMVENILAVWELARRGGYISSSPDQLAEGAFWQAG</sequence>
<dbReference type="Gene3D" id="3.40.190.10">
    <property type="entry name" value="Periplasmic binding protein-like II"/>
    <property type="match status" value="2"/>
</dbReference>
<keyword evidence="5" id="KW-1185">Reference proteome</keyword>
<organism evidence="4 5">
    <name type="scientific">Hyperthermus butylicus (strain DSM 5456 / JCM 9403 / PLM1-5)</name>
    <dbReference type="NCBI Taxonomy" id="415426"/>
    <lineage>
        <taxon>Archaea</taxon>
        <taxon>Thermoproteota</taxon>
        <taxon>Thermoprotei</taxon>
        <taxon>Desulfurococcales</taxon>
        <taxon>Pyrodictiaceae</taxon>
        <taxon>Hyperthermus</taxon>
    </lineage>
</organism>
<dbReference type="GO" id="GO:0042597">
    <property type="term" value="C:periplasmic space"/>
    <property type="evidence" value="ECO:0007669"/>
    <property type="project" value="UniProtKB-SubCell"/>
</dbReference>